<dbReference type="InterPro" id="IPR006104">
    <property type="entry name" value="Glyco_hydro_2_N"/>
</dbReference>
<feature type="domain" description="DUF4982" evidence="7">
    <location>
        <begin position="644"/>
        <end position="698"/>
    </location>
</feature>
<dbReference type="SUPFAM" id="SSF49303">
    <property type="entry name" value="beta-Galactosidase/glucuronidase domain"/>
    <property type="match status" value="1"/>
</dbReference>
<dbReference type="PANTHER" id="PTHR42732">
    <property type="entry name" value="BETA-GALACTOSIDASE"/>
    <property type="match status" value="1"/>
</dbReference>
<feature type="domain" description="Glycosyl hydrolases family 2 sugar binding" evidence="6">
    <location>
        <begin position="86"/>
        <end position="213"/>
    </location>
</feature>
<reference evidence="9 10" key="1">
    <citation type="submission" date="2024-09" db="EMBL/GenBank/DDBJ databases">
        <authorList>
            <person name="Sun Q."/>
            <person name="Mori K."/>
        </authorList>
    </citation>
    <scope>NUCLEOTIDE SEQUENCE [LARGE SCALE GENOMIC DNA]</scope>
    <source>
        <strain evidence="9 10">TBRC 4576</strain>
    </source>
</reference>
<dbReference type="Gene3D" id="2.60.40.10">
    <property type="entry name" value="Immunoglobulins"/>
    <property type="match status" value="3"/>
</dbReference>
<dbReference type="InterPro" id="IPR008979">
    <property type="entry name" value="Galactose-bd-like_sf"/>
</dbReference>
<dbReference type="InterPro" id="IPR040605">
    <property type="entry name" value="Glyco_hydro2_dom5"/>
</dbReference>
<evidence type="ECO:0000259" key="5">
    <source>
        <dbReference type="Pfam" id="PF02836"/>
    </source>
</evidence>
<organism evidence="9 10">
    <name type="scientific">Lactiplantibacillus modestisalitolerans</name>
    <dbReference type="NCBI Taxonomy" id="1457219"/>
    <lineage>
        <taxon>Bacteria</taxon>
        <taxon>Bacillati</taxon>
        <taxon>Bacillota</taxon>
        <taxon>Bacilli</taxon>
        <taxon>Lactobacillales</taxon>
        <taxon>Lactobacillaceae</taxon>
        <taxon>Lactiplantibacillus</taxon>
    </lineage>
</organism>
<evidence type="ECO:0000259" key="4">
    <source>
        <dbReference type="Pfam" id="PF00703"/>
    </source>
</evidence>
<dbReference type="InterPro" id="IPR017853">
    <property type="entry name" value="GH"/>
</dbReference>
<dbReference type="SUPFAM" id="SSF49785">
    <property type="entry name" value="Galactose-binding domain-like"/>
    <property type="match status" value="1"/>
</dbReference>
<dbReference type="Pfam" id="PF02836">
    <property type="entry name" value="Glyco_hydro_2_C"/>
    <property type="match status" value="2"/>
</dbReference>
<dbReference type="SUPFAM" id="SSF51445">
    <property type="entry name" value="(Trans)glycosidases"/>
    <property type="match status" value="1"/>
</dbReference>
<comment type="similarity">
    <text evidence="1">Belongs to the glycosyl hydrolase 2 family.</text>
</comment>
<evidence type="ECO:0000256" key="1">
    <source>
        <dbReference type="ARBA" id="ARBA00007401"/>
    </source>
</evidence>
<keyword evidence="2" id="KW-0378">Hydrolase</keyword>
<accession>A0ABV5WSY1</accession>
<feature type="domain" description="Glycoside hydrolase family 2" evidence="8">
    <location>
        <begin position="726"/>
        <end position="797"/>
    </location>
</feature>
<evidence type="ECO:0000259" key="7">
    <source>
        <dbReference type="Pfam" id="PF16355"/>
    </source>
</evidence>
<evidence type="ECO:0000256" key="3">
    <source>
        <dbReference type="ARBA" id="ARBA00023295"/>
    </source>
</evidence>
<dbReference type="Pfam" id="PF02837">
    <property type="entry name" value="Glyco_hydro_2_N"/>
    <property type="match status" value="1"/>
</dbReference>
<dbReference type="RefSeq" id="WP_137642581.1">
    <property type="nucleotide sequence ID" value="NZ_BJEA01000009.1"/>
</dbReference>
<dbReference type="InterPro" id="IPR032311">
    <property type="entry name" value="DUF4982"/>
</dbReference>
<dbReference type="InterPro" id="IPR006102">
    <property type="entry name" value="Ig-like_GH2"/>
</dbReference>
<comment type="caution">
    <text evidence="9">The sequence shown here is derived from an EMBL/GenBank/DDBJ whole genome shotgun (WGS) entry which is preliminary data.</text>
</comment>
<dbReference type="Pfam" id="PF16355">
    <property type="entry name" value="DUF4982"/>
    <property type="match status" value="1"/>
</dbReference>
<evidence type="ECO:0000313" key="10">
    <source>
        <dbReference type="Proteomes" id="UP001589691"/>
    </source>
</evidence>
<dbReference type="Gene3D" id="3.20.20.80">
    <property type="entry name" value="Glycosidases"/>
    <property type="match status" value="1"/>
</dbReference>
<feature type="domain" description="Glycoside hydrolase family 2 catalytic" evidence="5">
    <location>
        <begin position="407"/>
        <end position="459"/>
    </location>
</feature>
<dbReference type="InterPro" id="IPR006103">
    <property type="entry name" value="Glyco_hydro_2_cat"/>
</dbReference>
<protein>
    <submittedName>
        <fullName evidence="9">Sugar-binding domain-containing protein</fullName>
    </submittedName>
</protein>
<dbReference type="Pfam" id="PF18565">
    <property type="entry name" value="Glyco_hydro2_C5"/>
    <property type="match status" value="1"/>
</dbReference>
<dbReference type="InterPro" id="IPR051913">
    <property type="entry name" value="GH2_Domain-Containing"/>
</dbReference>
<dbReference type="InterPro" id="IPR013783">
    <property type="entry name" value="Ig-like_fold"/>
</dbReference>
<dbReference type="InterPro" id="IPR036156">
    <property type="entry name" value="Beta-gal/glucu_dom_sf"/>
</dbReference>
<feature type="domain" description="Glycoside hydrolase family 2 immunoglobulin-like beta-sandwich" evidence="4">
    <location>
        <begin position="223"/>
        <end position="312"/>
    </location>
</feature>
<sequence>MHTKINLNQNWLFHRGELATPVLKTAKKAQAFGGLTAPMPDEAGARVPVSPGGTHFLKLISQGHVEQGLRNLAGTDLTSTVDADWQTVTLPHDWKMTQPYVNDPQNLMSGSKPDGVGYYRRTFDLPAAGYQHQRYVLHFDGVMRMADVWLNGSYLGHNNSGYTAFEFDVTAMARYGNEGTNVLLVRTDTTTGPEGWWYEGAGIYRSVWLEAQPLVALDPDRAYVYTQKINATNATMQAEVAVKNNSAAAVTVQPQLVIASQALAFETQTIAPQQTVQFEQSFQLDSPKLWSPEHPDCYTAKFKIDGDEVVKTVGIHTFDYTTTGFYLNGQPYELHGVCEHQDFAGVGIALDQDIVDYKVQQMKKMGVNAWRSTHHFAAEELLRACDRYGVIVINENRLLESTPWRLADLKRMVRKSRQHPSIGFWSIANEEVSGNTSVGSRIAKQLVQTIKQLDHEHLVISAELLTPEGKVDPEYIANLDVLGVNYPEAGVMGPGAKLIKAHYPDLPMMSTENASYFSTRGVYQDDGDQCQTNNFGSLYSMVLPGKRQPGDPGVGGTATPETVMAYLQAHPYMGGVFLWTAFDYYGEPSPFGWPGISSQFGIADLCGFPKDYYYYYQAHWTKTPMVHVMPHWNQTGLELTADGQTRVRAFSNAAEVELLVNDHSYGRKTVQDCQVNWQVPYEAGTLTVIAYQANQVVAQDQRITSGPAVKVAVERIFNGNATDLYRLTALDAANQPVATANDSVKLEILAGQFVATGNGNPANLQLSQADQVTLFNGHALVILRANSQNEPTQLRAHLQTEFVHQ</sequence>
<keyword evidence="3" id="KW-0326">Glycosidase</keyword>
<name>A0ABV5WSY1_9LACO</name>
<dbReference type="Pfam" id="PF00703">
    <property type="entry name" value="Glyco_hydro_2"/>
    <property type="match status" value="1"/>
</dbReference>
<evidence type="ECO:0000313" key="9">
    <source>
        <dbReference type="EMBL" id="MFB9769249.1"/>
    </source>
</evidence>
<evidence type="ECO:0000256" key="2">
    <source>
        <dbReference type="ARBA" id="ARBA00022801"/>
    </source>
</evidence>
<proteinExistence type="inferred from homology"/>
<evidence type="ECO:0000259" key="6">
    <source>
        <dbReference type="Pfam" id="PF02837"/>
    </source>
</evidence>
<dbReference type="Gene3D" id="2.60.120.260">
    <property type="entry name" value="Galactose-binding domain-like"/>
    <property type="match status" value="1"/>
</dbReference>
<feature type="domain" description="Glycoside hydrolase family 2 catalytic" evidence="5">
    <location>
        <begin position="324"/>
        <end position="398"/>
    </location>
</feature>
<dbReference type="PANTHER" id="PTHR42732:SF1">
    <property type="entry name" value="BETA-MANNOSIDASE"/>
    <property type="match status" value="1"/>
</dbReference>
<dbReference type="EMBL" id="JBHLZY010000010">
    <property type="protein sequence ID" value="MFB9769249.1"/>
    <property type="molecule type" value="Genomic_DNA"/>
</dbReference>
<keyword evidence="10" id="KW-1185">Reference proteome</keyword>
<dbReference type="InterPro" id="IPR006101">
    <property type="entry name" value="Glyco_hydro_2"/>
</dbReference>
<dbReference type="Proteomes" id="UP001589691">
    <property type="component" value="Unassembled WGS sequence"/>
</dbReference>
<gene>
    <name evidence="9" type="ORF">ACFFLI_05065</name>
</gene>
<dbReference type="PRINTS" id="PR00132">
    <property type="entry name" value="GLHYDRLASE2"/>
</dbReference>
<evidence type="ECO:0000259" key="8">
    <source>
        <dbReference type="Pfam" id="PF18565"/>
    </source>
</evidence>